<name>Q5LD27_BACFN</name>
<keyword evidence="2" id="KW-1185">Reference proteome</keyword>
<accession>Q5LD27</accession>
<evidence type="ECO:0000313" key="1">
    <source>
        <dbReference type="EMBL" id="CAH07984.1"/>
    </source>
</evidence>
<dbReference type="HOGENOM" id="CLU_001809_0_0_10"/>
<dbReference type="Proteomes" id="UP000006731">
    <property type="component" value="Chromosome"/>
</dbReference>
<protein>
    <submittedName>
        <fullName evidence="1">Uncharacterized protein</fullName>
    </submittedName>
</protein>
<dbReference type="GeneID" id="92940712"/>
<gene>
    <name evidence="1" type="ORF">BF9343_2203</name>
</gene>
<dbReference type="BioCyc" id="BFRA272559:G1GHZ-2393-MONOMER"/>
<organism evidence="1 2">
    <name type="scientific">Bacteroides fragilis (strain ATCC 25285 / DSM 2151 / CCUG 4856 / JCM 11019 / LMG 10263 / NCTC 9343 / Onslow / VPI 2553 / EN-2)</name>
    <dbReference type="NCBI Taxonomy" id="272559"/>
    <lineage>
        <taxon>Bacteria</taxon>
        <taxon>Pseudomonadati</taxon>
        <taxon>Bacteroidota</taxon>
        <taxon>Bacteroidia</taxon>
        <taxon>Bacteroidales</taxon>
        <taxon>Bacteroidaceae</taxon>
        <taxon>Bacteroides</taxon>
    </lineage>
</organism>
<dbReference type="PROSITE" id="PS51688">
    <property type="entry name" value="ICA"/>
    <property type="match status" value="1"/>
</dbReference>
<dbReference type="Pfam" id="PF13884">
    <property type="entry name" value="Peptidase_S74"/>
    <property type="match status" value="1"/>
</dbReference>
<dbReference type="InterPro" id="IPR030392">
    <property type="entry name" value="S74_ICA"/>
</dbReference>
<accession>A0A380Z5G1</accession>
<dbReference type="RefSeq" id="WP_010992943.1">
    <property type="nucleotide sequence ID" value="NC_003228.3"/>
</dbReference>
<reference evidence="1 2" key="1">
    <citation type="journal article" date="2005" name="Science">
        <title>Extensive DNA inversions in the B. fragilis genome control variable gene expression.</title>
        <authorList>
            <person name="Cerdeno-Tarraga A.M."/>
            <person name="Patrick S."/>
            <person name="Crosmann L."/>
            <person name="Blakely G."/>
            <person name="Abratt V."/>
            <person name="Lennard N."/>
            <person name="Duerden B."/>
            <person name="Poxton I."/>
            <person name="Harris B."/>
            <person name="Quail M.A."/>
            <person name="Barron A."/>
            <person name="Clarck L."/>
            <person name="Corton C."/>
            <person name="Doggett J."/>
            <person name="Holden M.T.G."/>
            <person name="Larke N."/>
            <person name="Line A."/>
            <person name="Lord A."/>
            <person name="Norbertczak H."/>
            <person name="Ormond D."/>
            <person name="Price C."/>
            <person name="Rabbinowitsch E."/>
            <person name="Woodward J."/>
            <person name="Barrel B.G."/>
            <person name="Parkhill J."/>
        </authorList>
    </citation>
    <scope>NUCLEOTIDE SEQUENCE [LARGE SCALE GENOMIC DNA]</scope>
    <source>
        <strain evidence="2">ATCC 25285 / DSM 2151 / CCUG 4856 / JCM 11019 / LMG 10263 / NCTC 9343 / Onslow / VPI 2553 / EN-2</strain>
    </source>
</reference>
<sequence length="1667" mass="181375">MADQQQVIDELIDYIDKAVLKHSVSNRHVAEVLYWLNEGLKKVSTDGLKDIFISKKQIDETNFLLRLLGGVEFSSGDDPYRITQKGEAFLKKLTLNGGLIEYDPTERVWKLNGNMLISGNITFGWDNGTYTAPTLLDLLPYDPTTLSKEGGRLSVINAGSDFDELAMWGVLGTEGVQQIDKSHLSGALTGYATEKFVTDKGYITSSALTGYATETFVRENFVTLAGAQKITGEKDFTGGLKVNGGLLDYDPTERVWKLNGNMLISGSITFGWDNGTYTAPTLLDLLPYDPATLSKEGGRLSVIGSAGSSFDESAMWTALLKSGSQQIDKSHLGTALAGYATENFVNTNLNALKGAGLPTTEGYRNVTEIANTLLTFLTGSDTDSTINKWKELEAFLAGFSETDTLATALSVKADKTRSIIAGIGLSGGGDLSADRTLSLSPSGIKAGTYTKLTVDAYGRATSASGLIASDIPTLEISKINGLQDRLNTFVTLAGAQEITGEKNFTGGLKVNGGLLDYDPTHKVWKLDGNLLITGGTTWNAVGDYTAPTLLDLLPYDPATLSKEGGKLSVIGGGGSSGGGNIMLNGTLYEAANGVITLPDLKSAEPTYFMLSDNYVGVRTTGRTATQYYEFWDNNIGWADIRAKSFIPYGGTSSVFLKGDGSLDSTRYARMHGDGSVDSRVWLADNMYITDRRNEVVLPNTLESQKATAYFSMQGTPTGDWWSILHMRGWDGNYTAWQLAGPSSTANQDSHLHYRAGIGSSWQVDWKPLAFVEDINRLGTPYFVNQDIYQDYGYWVVLLCKLSPSTTEASCSGEMFYKRNNGIYANGSVRFSIQKVYNSTNVYFGTEYLGYSVYEAAPRPCTFTYNGVKYAGLKWASAASLNTIKTVIYEQHGNSEPIYIRYFNTQNGTVYNAEINNSIVENGSDIIKLGIGSHGTFESSQSLGLKIKPRDGNWAYLEFISSNTTWHVGSSGGASGLAGITGNWEIRCGGSNNEGFFVRANGTSQGKVGVVNRNGQESSIGYYTSNTGVGAGNAVWTVGAGIRNPYSFDWWYAGNTYKMTLDSDGKLFVNRKFGDAPSYSLCIGDHDTGFNESADGTIEFMSNAKQVGYFGNTSGRMISSYFREPTGHTYSTTSMMVNGNGSTIGPGIGFHQPGITAAVLYLNNAAEFNFRNINNNGYCNVYAGNLIADAGFLYSRYNGIEIKIGSENDSYVHFITKPARSLYFANSLFVNGSVLPYSSSTYSLGDAGHLWNYVYGNHFMGNSASATFILPNYVGGQQANPQTYFNNSMGVKVAMTGVNPDSYWGDTLWINGYGGTDVPDMCALHFSRGGAPLIYISSQKYHATSYGTMYHIWTGYNSNHSSAAWTCSTLNANGRISTTSDIYSAGWVRAGGSNGFYCESYGGGIHMTDSTWVRVYNGKQFYVSSTSSDAIHTAGGINASGRIYAGGHLSTNGGLAVSGIYGGSGASGFNVYAVFQGRSDHGGIEVRASDNTFGIGVHSNDHMYWWWGTSTSTNSSSGKSYIMDYGGGNWSFTGNHYVSGYSTWGSDSRYKTYLGEVTLQLDQIADSPTIYYRWNSKKRDRDGLLHVGGYAQYTEQILPELTHETSDFKTMDYAVCAYVYAVHAARFLRNHLLSDYEWKSDTELRMDALEKENIKLRNRIEQLERRAA</sequence>
<dbReference type="KEGG" id="bfs:BF9343_2203"/>
<evidence type="ECO:0000313" key="2">
    <source>
        <dbReference type="Proteomes" id="UP000006731"/>
    </source>
</evidence>
<dbReference type="EMBL" id="CR626927">
    <property type="protein sequence ID" value="CAH07984.1"/>
    <property type="molecule type" value="Genomic_DNA"/>
</dbReference>
<dbReference type="eggNOG" id="ENOG5033IXA">
    <property type="taxonomic scope" value="Bacteria"/>
</dbReference>
<dbReference type="PaxDb" id="272559-BF9343_2203"/>
<proteinExistence type="predicted"/>